<proteinExistence type="predicted"/>
<protein>
    <submittedName>
        <fullName evidence="1">21064_t:CDS:1</fullName>
    </submittedName>
</protein>
<dbReference type="EMBL" id="CAJVQA010005638">
    <property type="protein sequence ID" value="CAG8625056.1"/>
    <property type="molecule type" value="Genomic_DNA"/>
</dbReference>
<reference evidence="1" key="1">
    <citation type="submission" date="2021-06" db="EMBL/GenBank/DDBJ databases">
        <authorList>
            <person name="Kallberg Y."/>
            <person name="Tangrot J."/>
            <person name="Rosling A."/>
        </authorList>
    </citation>
    <scope>NUCLEOTIDE SEQUENCE</scope>
    <source>
        <strain evidence="1">FL966</strain>
    </source>
</reference>
<dbReference type="Proteomes" id="UP000789759">
    <property type="component" value="Unassembled WGS sequence"/>
</dbReference>
<evidence type="ECO:0000313" key="2">
    <source>
        <dbReference type="Proteomes" id="UP000789759"/>
    </source>
</evidence>
<accession>A0A9N9GPC4</accession>
<organism evidence="1 2">
    <name type="scientific">Cetraspora pellucida</name>
    <dbReference type="NCBI Taxonomy" id="1433469"/>
    <lineage>
        <taxon>Eukaryota</taxon>
        <taxon>Fungi</taxon>
        <taxon>Fungi incertae sedis</taxon>
        <taxon>Mucoromycota</taxon>
        <taxon>Glomeromycotina</taxon>
        <taxon>Glomeromycetes</taxon>
        <taxon>Diversisporales</taxon>
        <taxon>Gigasporaceae</taxon>
        <taxon>Cetraspora</taxon>
    </lineage>
</organism>
<name>A0A9N9GPC4_9GLOM</name>
<keyword evidence="2" id="KW-1185">Reference proteome</keyword>
<gene>
    <name evidence="1" type="ORF">CPELLU_LOCUS8115</name>
</gene>
<sequence>MSLRNLFTSLNNVKKDFYTNICTYNNIIAFISIKVKLDKNLTNKY</sequence>
<dbReference type="AlphaFoldDB" id="A0A9N9GPC4"/>
<evidence type="ECO:0000313" key="1">
    <source>
        <dbReference type="EMBL" id="CAG8625056.1"/>
    </source>
</evidence>
<comment type="caution">
    <text evidence="1">The sequence shown here is derived from an EMBL/GenBank/DDBJ whole genome shotgun (WGS) entry which is preliminary data.</text>
</comment>